<name>A0A286GBH2_9BACT</name>
<dbReference type="Pfam" id="PF06841">
    <property type="entry name" value="Phage_T4_gp19"/>
    <property type="match status" value="1"/>
</dbReference>
<dbReference type="InterPro" id="IPR010667">
    <property type="entry name" value="Phage_T4_Gp19"/>
</dbReference>
<reference evidence="2" key="1">
    <citation type="submission" date="2017-09" db="EMBL/GenBank/DDBJ databases">
        <authorList>
            <person name="Varghese N."/>
            <person name="Submissions S."/>
        </authorList>
    </citation>
    <scope>NUCLEOTIDE SEQUENCE [LARGE SCALE GENOMIC DNA]</scope>
    <source>
        <strain evidence="2">DSM 29961</strain>
    </source>
</reference>
<dbReference type="OrthoDB" id="9799891at2"/>
<keyword evidence="2" id="KW-1185">Reference proteome</keyword>
<protein>
    <submittedName>
        <fullName evidence="1">Conserved hypothetical phage tail region protein</fullName>
    </submittedName>
</protein>
<dbReference type="PANTHER" id="PTHR38009">
    <property type="entry name" value="CONSERVED HYPOTHETICAL PHAGE TAIL PROTEIN"/>
    <property type="match status" value="1"/>
</dbReference>
<evidence type="ECO:0000313" key="2">
    <source>
        <dbReference type="Proteomes" id="UP000219452"/>
    </source>
</evidence>
<organism evidence="1 2">
    <name type="scientific">Spirosoma fluviale</name>
    <dbReference type="NCBI Taxonomy" id="1597977"/>
    <lineage>
        <taxon>Bacteria</taxon>
        <taxon>Pseudomonadati</taxon>
        <taxon>Bacteroidota</taxon>
        <taxon>Cytophagia</taxon>
        <taxon>Cytophagales</taxon>
        <taxon>Cytophagaceae</taxon>
        <taxon>Spirosoma</taxon>
    </lineage>
</organism>
<dbReference type="InterPro" id="IPR011747">
    <property type="entry name" value="CHP02241"/>
</dbReference>
<dbReference type="NCBIfam" id="TIGR02241">
    <property type="entry name" value="conserved hypothetical phage tail region protein"/>
    <property type="match status" value="1"/>
</dbReference>
<accession>A0A286GBH2</accession>
<proteinExistence type="predicted"/>
<dbReference type="AlphaFoldDB" id="A0A286GBH2"/>
<dbReference type="Proteomes" id="UP000219452">
    <property type="component" value="Unassembled WGS sequence"/>
</dbReference>
<dbReference type="RefSeq" id="WP_097128046.1">
    <property type="nucleotide sequence ID" value="NZ_OCNH01000003.1"/>
</dbReference>
<sequence>MVDYYPPWGFYYKVEFSTVKNKNDIRFQSVSGLSVEYDMEEFKEGGENRFTHKLPVRTKYADLVLKRGMLTDSDVTEWFLAAFRDREFTAKDISVILMNEKSEPLRTWNVVHAIPKKWTVSDLNANDNTLVVETLELMYQYFTVK</sequence>
<dbReference type="PANTHER" id="PTHR38009:SF1">
    <property type="entry name" value="CONSERVED HYPOTHETICAL PHAGE TAIL PROTEIN"/>
    <property type="match status" value="1"/>
</dbReference>
<gene>
    <name evidence="1" type="ORF">SAMN06269250_4216</name>
</gene>
<dbReference type="EMBL" id="OCNH01000003">
    <property type="protein sequence ID" value="SOD92838.1"/>
    <property type="molecule type" value="Genomic_DNA"/>
</dbReference>
<evidence type="ECO:0000313" key="1">
    <source>
        <dbReference type="EMBL" id="SOD92838.1"/>
    </source>
</evidence>
<dbReference type="GO" id="GO:0005198">
    <property type="term" value="F:structural molecule activity"/>
    <property type="evidence" value="ECO:0007669"/>
    <property type="project" value="InterPro"/>
</dbReference>